<dbReference type="InterPro" id="IPR011990">
    <property type="entry name" value="TPR-like_helical_dom_sf"/>
</dbReference>
<dbReference type="RefSeq" id="WP_055392268.1">
    <property type="nucleotide sequence ID" value="NZ_LCTZ01000002.1"/>
</dbReference>
<gene>
    <name evidence="3" type="ORF">AAY42_01630</name>
</gene>
<dbReference type="Gene3D" id="1.10.1740.10">
    <property type="match status" value="1"/>
</dbReference>
<dbReference type="STRING" id="346185.AAY42_01630"/>
<name>A0A0Q1BW26_9FLAO</name>
<dbReference type="Pfam" id="PF04542">
    <property type="entry name" value="Sigma70_r2"/>
    <property type="match status" value="1"/>
</dbReference>
<sequence>MNNPNFTTSNELTSHFFRNEYGKLVSVITGYLGNAHVETAEDIVQETLLKATEHWEMKGIPENPKAWLYTTAKNLTLNVLKRKKYQRDYESQANQKPEMDETGFFSDELIEDSQLKMMFSCCHPSISENSQIALILKILSGFSISEIANAFFSNEETINKRLVRGRLQLRKIKIDLSQKFDTDKRLEAVLKTIYLLFNEGYFPANKNQVIRFDLCLEAIRLARLLEESTVVGNKTDCSALLALMYFNVSRFASRVSDVGEIIDLKEQDRSKWDSQLIQTGMWYLDKITSTKTITKYNILATISAHHCIAETYNKTNWEQILSLYDQLIVLEDSPITQLNRSIVLAEVKGTQVAISTLETLGEESDIDNYFLYHFTLAELHKTNKAFAKARFAYNQALHLAKNPRDKELLRKKLDELVLISPSQLS</sequence>
<proteinExistence type="predicted"/>
<protein>
    <submittedName>
        <fullName evidence="3">Uncharacterized protein</fullName>
    </submittedName>
</protein>
<accession>A0A0Q1BW26</accession>
<dbReference type="SUPFAM" id="SSF88946">
    <property type="entry name" value="Sigma2 domain of RNA polymerase sigma factors"/>
    <property type="match status" value="1"/>
</dbReference>
<dbReference type="SUPFAM" id="SSF88659">
    <property type="entry name" value="Sigma3 and sigma4 domains of RNA polymerase sigma factors"/>
    <property type="match status" value="1"/>
</dbReference>
<comment type="caution">
    <text evidence="3">The sequence shown here is derived from an EMBL/GenBank/DDBJ whole genome shotgun (WGS) entry which is preliminary data.</text>
</comment>
<dbReference type="Gene3D" id="1.25.40.10">
    <property type="entry name" value="Tetratricopeptide repeat domain"/>
    <property type="match status" value="1"/>
</dbReference>
<dbReference type="InterPro" id="IPR036388">
    <property type="entry name" value="WH-like_DNA-bd_sf"/>
</dbReference>
<dbReference type="PANTHER" id="PTHR47756:SF2">
    <property type="entry name" value="BLL6612 PROTEIN"/>
    <property type="match status" value="1"/>
</dbReference>
<organism evidence="3 4">
    <name type="scientific">Flagellimonas eckloniae</name>
    <dbReference type="NCBI Taxonomy" id="346185"/>
    <lineage>
        <taxon>Bacteria</taxon>
        <taxon>Pseudomonadati</taxon>
        <taxon>Bacteroidota</taxon>
        <taxon>Flavobacteriia</taxon>
        <taxon>Flavobacteriales</taxon>
        <taxon>Flavobacteriaceae</taxon>
        <taxon>Flagellimonas</taxon>
    </lineage>
</organism>
<dbReference type="PATRIC" id="fig|1547436.3.peg.342"/>
<dbReference type="AlphaFoldDB" id="A0A0Q1BW26"/>
<dbReference type="InterPro" id="IPR007627">
    <property type="entry name" value="RNA_pol_sigma70_r2"/>
</dbReference>
<dbReference type="OrthoDB" id="9780299at2"/>
<dbReference type="GO" id="GO:0006352">
    <property type="term" value="P:DNA-templated transcription initiation"/>
    <property type="evidence" value="ECO:0007669"/>
    <property type="project" value="InterPro"/>
</dbReference>
<dbReference type="InterPro" id="IPR014284">
    <property type="entry name" value="RNA_pol_sigma-70_dom"/>
</dbReference>
<feature type="domain" description="RNA polymerase sigma-70 region 2" evidence="1">
    <location>
        <begin position="17"/>
        <end position="84"/>
    </location>
</feature>
<keyword evidence="4" id="KW-1185">Reference proteome</keyword>
<dbReference type="Proteomes" id="UP000050827">
    <property type="component" value="Unassembled WGS sequence"/>
</dbReference>
<dbReference type="GO" id="GO:0003700">
    <property type="term" value="F:DNA-binding transcription factor activity"/>
    <property type="evidence" value="ECO:0007669"/>
    <property type="project" value="InterPro"/>
</dbReference>
<dbReference type="InterPro" id="IPR013325">
    <property type="entry name" value="RNA_pol_sigma_r2"/>
</dbReference>
<evidence type="ECO:0000259" key="2">
    <source>
        <dbReference type="Pfam" id="PF20239"/>
    </source>
</evidence>
<dbReference type="SUPFAM" id="SSF48452">
    <property type="entry name" value="TPR-like"/>
    <property type="match status" value="1"/>
</dbReference>
<evidence type="ECO:0000259" key="1">
    <source>
        <dbReference type="Pfam" id="PF04542"/>
    </source>
</evidence>
<reference evidence="3 4" key="1">
    <citation type="submission" date="2015-04" db="EMBL/GenBank/DDBJ databases">
        <title>Complete genome of flavobacterium.</title>
        <authorList>
            <person name="Kwon Y.M."/>
            <person name="Kim S.-J."/>
        </authorList>
    </citation>
    <scope>NUCLEOTIDE SEQUENCE [LARGE SCALE GENOMIC DNA]</scope>
    <source>
        <strain evidence="3 4">DK169</strain>
    </source>
</reference>
<evidence type="ECO:0000313" key="3">
    <source>
        <dbReference type="EMBL" id="KQC28732.1"/>
    </source>
</evidence>
<dbReference type="Pfam" id="PF20239">
    <property type="entry name" value="DUF6596"/>
    <property type="match status" value="1"/>
</dbReference>
<evidence type="ECO:0000313" key="4">
    <source>
        <dbReference type="Proteomes" id="UP000050827"/>
    </source>
</evidence>
<dbReference type="Gene3D" id="1.10.10.10">
    <property type="entry name" value="Winged helix-like DNA-binding domain superfamily/Winged helix DNA-binding domain"/>
    <property type="match status" value="1"/>
</dbReference>
<dbReference type="InterPro" id="IPR046531">
    <property type="entry name" value="DUF6596"/>
</dbReference>
<dbReference type="InterPro" id="IPR013324">
    <property type="entry name" value="RNA_pol_sigma_r3/r4-like"/>
</dbReference>
<dbReference type="PANTHER" id="PTHR47756">
    <property type="entry name" value="BLL6612 PROTEIN-RELATED"/>
    <property type="match status" value="1"/>
</dbReference>
<dbReference type="EMBL" id="LCTZ01000002">
    <property type="protein sequence ID" value="KQC28732.1"/>
    <property type="molecule type" value="Genomic_DNA"/>
</dbReference>
<feature type="domain" description="DUF6596" evidence="2">
    <location>
        <begin position="185"/>
        <end position="286"/>
    </location>
</feature>
<dbReference type="NCBIfam" id="TIGR02937">
    <property type="entry name" value="sigma70-ECF"/>
    <property type="match status" value="1"/>
</dbReference>